<evidence type="ECO:0000313" key="1">
    <source>
        <dbReference type="EMBL" id="AOW12253.1"/>
    </source>
</evidence>
<dbReference type="AlphaFoldDB" id="A0A167HHA8"/>
<evidence type="ECO:0000313" key="3">
    <source>
        <dbReference type="Proteomes" id="UP000185657"/>
    </source>
</evidence>
<dbReference type="KEGG" id="hyl:LPB072_04690"/>
<protein>
    <recommendedName>
        <fullName evidence="5">Restriction endonuclease</fullName>
    </recommendedName>
</protein>
<dbReference type="EMBL" id="LVWD01000026">
    <property type="protein sequence ID" value="OAD41200.1"/>
    <property type="molecule type" value="Genomic_DNA"/>
</dbReference>
<name>A0A167HHA8_9BURK</name>
<reference evidence="2 3" key="1">
    <citation type="submission" date="2016-02" db="EMBL/GenBank/DDBJ databases">
        <title>Draft genome sequence of Hydrogenophaga sp. LPB0072.</title>
        <authorList>
            <person name="Shin S.-K."/>
            <person name="Yi H."/>
        </authorList>
    </citation>
    <scope>NUCLEOTIDE SEQUENCE [LARGE SCALE GENOMIC DNA]</scope>
    <source>
        <strain evidence="2 3">LPB0072</strain>
    </source>
</reference>
<dbReference type="OrthoDB" id="8114910at2"/>
<dbReference type="EMBL" id="CP017476">
    <property type="protein sequence ID" value="AOW12253.1"/>
    <property type="molecule type" value="Genomic_DNA"/>
</dbReference>
<gene>
    <name evidence="1" type="ORF">LPB072_04690</name>
    <name evidence="2" type="ORF">LPB72_14940</name>
</gene>
<evidence type="ECO:0000313" key="4">
    <source>
        <dbReference type="Proteomes" id="UP000185680"/>
    </source>
</evidence>
<proteinExistence type="predicted"/>
<sequence>MTAIYDAYKPLRNYLRQCTLETTLADTWQLSQHVANPAAMPAPVEAGKRPYSLDGQLFPWDLPAITREVLLHAQPRGGQKRLNSLAAVQTVVNSLRATGNEGSKLRLTGQDDVFNELLRMSHHQFPWQQGNIYGSLIRHLKIFGASSVAPILEKQTGLTAKEFFFLGFMLVLHLKRSFDINSAQDYSEFGIAQAKAIAFFSRLSMSIDDLRPLLAAQPVDATWDYGWNPLEATPLVALDPEHPNRLFCPVPDLLLRRFSTGLYYDLVKVSGFDNAFGSAFEAYVGEVLAVAYQDGPATVLKEAPYSVGLQAHHGPDWIVCDAGGNLVVECKTKRLTHAARQAGEDALRAEVDKIAGAVVQNYKNIGEAQQGLSSWKPNAHPIIPLVITFEDWFFLGPLLHELLEQSVRSQLLGAGLNDQLMEAMPYAVMSCREFELCIGAVREGGIAKFFQGKRKGEYLQWMWPEYLYHEYKGMNPINFQKAFQADWRKVIPEAAIPKNSAGDVSGA</sequence>
<organism evidence="1 4">
    <name type="scientific">Hydrogenophaga crassostreae</name>
    <dbReference type="NCBI Taxonomy" id="1763535"/>
    <lineage>
        <taxon>Bacteria</taxon>
        <taxon>Pseudomonadati</taxon>
        <taxon>Pseudomonadota</taxon>
        <taxon>Betaproteobacteria</taxon>
        <taxon>Burkholderiales</taxon>
        <taxon>Comamonadaceae</taxon>
        <taxon>Hydrogenophaga</taxon>
    </lineage>
</organism>
<keyword evidence="3" id="KW-1185">Reference proteome</keyword>
<evidence type="ECO:0008006" key="5">
    <source>
        <dbReference type="Google" id="ProtNLM"/>
    </source>
</evidence>
<dbReference type="Proteomes" id="UP000185657">
    <property type="component" value="Unassembled WGS sequence"/>
</dbReference>
<accession>A0A167HHA8</accession>
<dbReference type="RefSeq" id="WP_066092257.1">
    <property type="nucleotide sequence ID" value="NZ_CP017476.1"/>
</dbReference>
<dbReference type="Proteomes" id="UP000185680">
    <property type="component" value="Chromosome"/>
</dbReference>
<evidence type="ECO:0000313" key="2">
    <source>
        <dbReference type="EMBL" id="OAD41200.1"/>
    </source>
</evidence>
<reference evidence="1 4" key="2">
    <citation type="submission" date="2016-10" db="EMBL/GenBank/DDBJ databases">
        <title>Hydorgenophaga sp. LPB0072 isolated from gastropod.</title>
        <authorList>
            <person name="Kim E."/>
            <person name="Yi H."/>
        </authorList>
    </citation>
    <scope>NUCLEOTIDE SEQUENCE [LARGE SCALE GENOMIC DNA]</scope>
    <source>
        <strain evidence="1 4">LPB0072</strain>
    </source>
</reference>